<dbReference type="PROSITE" id="PS00862">
    <property type="entry name" value="OX2_COVAL_FAD"/>
    <property type="match status" value="1"/>
</dbReference>
<protein>
    <submittedName>
        <fullName evidence="7">FAD-binding oxidoreductase</fullName>
    </submittedName>
</protein>
<comment type="cofactor">
    <cofactor evidence="1">
        <name>FAD</name>
        <dbReference type="ChEBI" id="CHEBI:57692"/>
    </cofactor>
</comment>
<dbReference type="AlphaFoldDB" id="A0A9D2LAQ5"/>
<evidence type="ECO:0000259" key="6">
    <source>
        <dbReference type="PROSITE" id="PS51387"/>
    </source>
</evidence>
<dbReference type="InterPro" id="IPR050416">
    <property type="entry name" value="FAD-linked_Oxidoreductase"/>
</dbReference>
<gene>
    <name evidence="7" type="ORF">H9786_01250</name>
</gene>
<comment type="caution">
    <text evidence="7">The sequence shown here is derived from an EMBL/GenBank/DDBJ whole genome shotgun (WGS) entry which is preliminary data.</text>
</comment>
<dbReference type="GO" id="GO:0016491">
    <property type="term" value="F:oxidoreductase activity"/>
    <property type="evidence" value="ECO:0007669"/>
    <property type="project" value="UniProtKB-KW"/>
</dbReference>
<dbReference type="InterPro" id="IPR036318">
    <property type="entry name" value="FAD-bd_PCMH-like_sf"/>
</dbReference>
<keyword evidence="5" id="KW-0560">Oxidoreductase</keyword>
<keyword evidence="3" id="KW-0285">Flavoprotein</keyword>
<reference evidence="7" key="1">
    <citation type="journal article" date="2021" name="PeerJ">
        <title>Extensive microbial diversity within the chicken gut microbiome revealed by metagenomics and culture.</title>
        <authorList>
            <person name="Gilroy R."/>
            <person name="Ravi A."/>
            <person name="Getino M."/>
            <person name="Pursley I."/>
            <person name="Horton D.L."/>
            <person name="Alikhan N.F."/>
            <person name="Baker D."/>
            <person name="Gharbi K."/>
            <person name="Hall N."/>
            <person name="Watson M."/>
            <person name="Adriaenssens E.M."/>
            <person name="Foster-Nyarko E."/>
            <person name="Jarju S."/>
            <person name="Secka A."/>
            <person name="Antonio M."/>
            <person name="Oren A."/>
            <person name="Chaudhuri R.R."/>
            <person name="La Ragione R."/>
            <person name="Hildebrand F."/>
            <person name="Pallen M.J."/>
        </authorList>
    </citation>
    <scope>NUCLEOTIDE SEQUENCE</scope>
    <source>
        <strain evidence="7">ChiHjej13B12-24818</strain>
    </source>
</reference>
<dbReference type="PROSITE" id="PS51387">
    <property type="entry name" value="FAD_PCMH"/>
    <property type="match status" value="1"/>
</dbReference>
<evidence type="ECO:0000313" key="8">
    <source>
        <dbReference type="Proteomes" id="UP000823823"/>
    </source>
</evidence>
<dbReference type="Gene3D" id="3.30.43.10">
    <property type="entry name" value="Uridine Diphospho-n-acetylenolpyruvylglucosamine Reductase, domain 2"/>
    <property type="match status" value="1"/>
</dbReference>
<dbReference type="EMBL" id="DWZH01000008">
    <property type="protein sequence ID" value="HJB09148.1"/>
    <property type="molecule type" value="Genomic_DNA"/>
</dbReference>
<dbReference type="GO" id="GO:0071949">
    <property type="term" value="F:FAD binding"/>
    <property type="evidence" value="ECO:0007669"/>
    <property type="project" value="InterPro"/>
</dbReference>
<dbReference type="Pfam" id="PF01565">
    <property type="entry name" value="FAD_binding_4"/>
    <property type="match status" value="1"/>
</dbReference>
<dbReference type="SUPFAM" id="SSF56176">
    <property type="entry name" value="FAD-binding/transporter-associated domain-like"/>
    <property type="match status" value="1"/>
</dbReference>
<proteinExistence type="inferred from homology"/>
<reference evidence="7" key="2">
    <citation type="submission" date="2021-04" db="EMBL/GenBank/DDBJ databases">
        <authorList>
            <person name="Gilroy R."/>
        </authorList>
    </citation>
    <scope>NUCLEOTIDE SEQUENCE</scope>
    <source>
        <strain evidence="7">ChiHjej13B12-24818</strain>
    </source>
</reference>
<dbReference type="PANTHER" id="PTHR42973">
    <property type="entry name" value="BINDING OXIDOREDUCTASE, PUTATIVE (AFU_ORTHOLOGUE AFUA_1G17690)-RELATED"/>
    <property type="match status" value="1"/>
</dbReference>
<comment type="similarity">
    <text evidence="2">Belongs to the oxygen-dependent FAD-linked oxidoreductase family.</text>
</comment>
<evidence type="ECO:0000256" key="3">
    <source>
        <dbReference type="ARBA" id="ARBA00022630"/>
    </source>
</evidence>
<evidence type="ECO:0000256" key="4">
    <source>
        <dbReference type="ARBA" id="ARBA00022827"/>
    </source>
</evidence>
<dbReference type="Pfam" id="PF08031">
    <property type="entry name" value="BBE"/>
    <property type="match status" value="1"/>
</dbReference>
<dbReference type="InterPro" id="IPR006094">
    <property type="entry name" value="Oxid_FAD_bind_N"/>
</dbReference>
<dbReference type="Proteomes" id="UP000823823">
    <property type="component" value="Unassembled WGS sequence"/>
</dbReference>
<dbReference type="InterPro" id="IPR006093">
    <property type="entry name" value="Oxy_OxRdtase_FAD_BS"/>
</dbReference>
<evidence type="ECO:0000256" key="5">
    <source>
        <dbReference type="ARBA" id="ARBA00023002"/>
    </source>
</evidence>
<dbReference type="InterPro" id="IPR006311">
    <property type="entry name" value="TAT_signal"/>
</dbReference>
<feature type="domain" description="FAD-binding PCMH-type" evidence="6">
    <location>
        <begin position="77"/>
        <end position="246"/>
    </location>
</feature>
<keyword evidence="4" id="KW-0274">FAD</keyword>
<organism evidence="7 8">
    <name type="scientific">Candidatus Brachybacterium merdavium</name>
    <dbReference type="NCBI Taxonomy" id="2838513"/>
    <lineage>
        <taxon>Bacteria</taxon>
        <taxon>Bacillati</taxon>
        <taxon>Actinomycetota</taxon>
        <taxon>Actinomycetes</taxon>
        <taxon>Micrococcales</taxon>
        <taxon>Dermabacteraceae</taxon>
        <taxon>Brachybacterium</taxon>
    </lineage>
</organism>
<dbReference type="PANTHER" id="PTHR42973:SF39">
    <property type="entry name" value="FAD-BINDING PCMH-TYPE DOMAIN-CONTAINING PROTEIN"/>
    <property type="match status" value="1"/>
</dbReference>
<name>A0A9D2LAQ5_9MICO</name>
<dbReference type="InterPro" id="IPR016167">
    <property type="entry name" value="FAD-bd_PCMH_sub1"/>
</dbReference>
<dbReference type="InterPro" id="IPR012951">
    <property type="entry name" value="BBE"/>
</dbReference>
<dbReference type="PROSITE" id="PS51318">
    <property type="entry name" value="TAT"/>
    <property type="match status" value="1"/>
</dbReference>
<evidence type="ECO:0000256" key="2">
    <source>
        <dbReference type="ARBA" id="ARBA00005466"/>
    </source>
</evidence>
<evidence type="ECO:0000256" key="1">
    <source>
        <dbReference type="ARBA" id="ARBA00001974"/>
    </source>
</evidence>
<evidence type="ECO:0000313" key="7">
    <source>
        <dbReference type="EMBL" id="HJB09148.1"/>
    </source>
</evidence>
<sequence>MSEHDDDHTAPWDPALGRRTLLRAGGALGAAGAAGTVGALTAAPALAGDGVGGTRDRWLRPGDEGYEEAVAGFNTTVTHRPEAVVLAREARDVQQAVRYAGRHDLPVAVMATGHQASVPSDGGIMVSTAAMDRIRLHSRSSSVTVGPGVQWGPLMDKSSRLGLGGLAGSSRSVGVVGYTLGGGLSPALGRLHGYNADHVTRLEIVTADGELREATPEQEEELFWAARGGKGNFGIVTSMDFGLFEVRRLYAGALMVAAETAPEALRAWRDWAREVPESVTTSAAFVQVPPDAPLPEPVRGKLVLSLRVSHVGDADEGERLLAPLRDAGTVLADTVREMPFTDWGEIHSDPVDPISAYERTTLLGELPDEAIDTMVDLAGAGSESPMALVEVRQLGGALGREPEVPAAIGHRDAAFTFFTIGMAPPEDVDEVREYAEHLIEAMEPWSTGGAYVNFLSSDETDPRDVARAYSGEVLERLLSIKSDVDGTNMFRLNHNIRPMP</sequence>
<dbReference type="InterPro" id="IPR016166">
    <property type="entry name" value="FAD-bd_PCMH"/>
</dbReference>
<dbReference type="Gene3D" id="3.40.462.20">
    <property type="match status" value="1"/>
</dbReference>
<dbReference type="Gene3D" id="3.30.465.10">
    <property type="match status" value="1"/>
</dbReference>
<accession>A0A9D2LAQ5</accession>
<dbReference type="InterPro" id="IPR016169">
    <property type="entry name" value="FAD-bd_PCMH_sub2"/>
</dbReference>